<accession>A0A7T5VEQ3</accession>
<dbReference type="PANTHER" id="PTHR33371:SF4">
    <property type="entry name" value="INTERMEMBRANE PHOSPHOLIPID TRANSPORT SYSTEM BINDING PROTEIN MLAD"/>
    <property type="match status" value="1"/>
</dbReference>
<feature type="transmembrane region" description="Helical" evidence="1">
    <location>
        <begin position="6"/>
        <end position="26"/>
    </location>
</feature>
<keyword evidence="1" id="KW-1133">Transmembrane helix</keyword>
<dbReference type="AlphaFoldDB" id="A0A7T5VEQ3"/>
<dbReference type="NCBIfam" id="TIGR04430">
    <property type="entry name" value="OM_asym_MlaD"/>
    <property type="match status" value="1"/>
</dbReference>
<dbReference type="Proteomes" id="UP000596092">
    <property type="component" value="Chromosome"/>
</dbReference>
<dbReference type="InterPro" id="IPR003399">
    <property type="entry name" value="Mce/MlaD"/>
</dbReference>
<keyword evidence="1" id="KW-0472">Membrane</keyword>
<gene>
    <name evidence="3" type="primary">mlaD</name>
    <name evidence="3" type="ORF">HP555_12005</name>
</gene>
<evidence type="ECO:0000313" key="4">
    <source>
        <dbReference type="Proteomes" id="UP000596092"/>
    </source>
</evidence>
<sequence>MGSARIEILVGSFLIIGFLALGWLALQLGEVPWVTESKSYILNAEFNNISGVKVGADVQIAGVTIGKVRHLKLNEDSLAVVGMQLDRSVTVPVDSVASVKSQGIIGDKIIQITLGGDSELYKPEDTVVDTESAVDLESLISKFAFGQVDK</sequence>
<dbReference type="EMBL" id="CP054140">
    <property type="protein sequence ID" value="QQG66539.1"/>
    <property type="molecule type" value="Genomic_DNA"/>
</dbReference>
<protein>
    <submittedName>
        <fullName evidence="3">Outer membrane lipid asymmetry maintenance protein MlaD</fullName>
    </submittedName>
</protein>
<evidence type="ECO:0000256" key="1">
    <source>
        <dbReference type="SAM" id="Phobius"/>
    </source>
</evidence>
<reference evidence="3 4" key="1">
    <citation type="submission" date="2020-05" db="EMBL/GenBank/DDBJ databases">
        <title>Complete genome of Desulfobulbus oligotrophicus.</title>
        <authorList>
            <person name="Podar M."/>
        </authorList>
    </citation>
    <scope>NUCLEOTIDE SEQUENCE [LARGE SCALE GENOMIC DNA]</scope>
    <source>
        <strain evidence="3 4">Prop6</strain>
    </source>
</reference>
<dbReference type="PANTHER" id="PTHR33371">
    <property type="entry name" value="INTERMEMBRANE PHOSPHOLIPID TRANSPORT SYSTEM BINDING PROTEIN MLAD-RELATED"/>
    <property type="match status" value="1"/>
</dbReference>
<keyword evidence="1" id="KW-0812">Transmembrane</keyword>
<dbReference type="InterPro" id="IPR052336">
    <property type="entry name" value="MlaD_Phospholipid_Transporter"/>
</dbReference>
<dbReference type="KEGG" id="dog:HP555_12005"/>
<evidence type="ECO:0000313" key="3">
    <source>
        <dbReference type="EMBL" id="QQG66539.1"/>
    </source>
</evidence>
<organism evidence="3 4">
    <name type="scientific">Desulfobulbus oligotrophicus</name>
    <dbReference type="NCBI Taxonomy" id="1909699"/>
    <lineage>
        <taxon>Bacteria</taxon>
        <taxon>Pseudomonadati</taxon>
        <taxon>Thermodesulfobacteriota</taxon>
        <taxon>Desulfobulbia</taxon>
        <taxon>Desulfobulbales</taxon>
        <taxon>Desulfobulbaceae</taxon>
        <taxon>Desulfobulbus</taxon>
    </lineage>
</organism>
<dbReference type="RefSeq" id="WP_199262819.1">
    <property type="nucleotide sequence ID" value="NZ_CP054140.1"/>
</dbReference>
<dbReference type="InterPro" id="IPR030970">
    <property type="entry name" value="ABC_MlaD"/>
</dbReference>
<feature type="domain" description="Mce/MlaD" evidence="2">
    <location>
        <begin position="39"/>
        <end position="113"/>
    </location>
</feature>
<keyword evidence="4" id="KW-1185">Reference proteome</keyword>
<evidence type="ECO:0000259" key="2">
    <source>
        <dbReference type="Pfam" id="PF02470"/>
    </source>
</evidence>
<name>A0A7T5VEQ3_9BACT</name>
<dbReference type="Pfam" id="PF02470">
    <property type="entry name" value="MlaD"/>
    <property type="match status" value="1"/>
</dbReference>
<dbReference type="GO" id="GO:0015914">
    <property type="term" value="P:phospholipid transport"/>
    <property type="evidence" value="ECO:0007669"/>
    <property type="project" value="InterPro"/>
</dbReference>
<proteinExistence type="predicted"/>